<evidence type="ECO:0000313" key="2">
    <source>
        <dbReference type="Proteomes" id="UP000823674"/>
    </source>
</evidence>
<name>A0ABQ7KZY8_BRACM</name>
<dbReference type="Proteomes" id="UP000823674">
    <property type="component" value="Chromosome A07"/>
</dbReference>
<organism evidence="1 2">
    <name type="scientific">Brassica rapa subsp. trilocularis</name>
    <dbReference type="NCBI Taxonomy" id="1813537"/>
    <lineage>
        <taxon>Eukaryota</taxon>
        <taxon>Viridiplantae</taxon>
        <taxon>Streptophyta</taxon>
        <taxon>Embryophyta</taxon>
        <taxon>Tracheophyta</taxon>
        <taxon>Spermatophyta</taxon>
        <taxon>Magnoliopsida</taxon>
        <taxon>eudicotyledons</taxon>
        <taxon>Gunneridae</taxon>
        <taxon>Pentapetalae</taxon>
        <taxon>rosids</taxon>
        <taxon>malvids</taxon>
        <taxon>Brassicales</taxon>
        <taxon>Brassicaceae</taxon>
        <taxon>Brassiceae</taxon>
        <taxon>Brassica</taxon>
    </lineage>
</organism>
<dbReference type="EMBL" id="JADBGQ010000009">
    <property type="protein sequence ID" value="KAG5379085.1"/>
    <property type="molecule type" value="Genomic_DNA"/>
</dbReference>
<sequence>MSFLLIYLVFGDVWDDLHVSRLKYNALDDFQEVQTTSTKSSPMSLPFITYLSVLDFNQMVLIFHSFKGGRLTCKPPRKNKVKVNCKTNLYIDHTTSRSGKNLNFIVSTSEITCLAHISFFQASRISNKSDPPRMSSFNGSMNHKNLESKSWNFFG</sequence>
<comment type="caution">
    <text evidence="1">The sequence shown here is derived from an EMBL/GenBank/DDBJ whole genome shotgun (WGS) entry which is preliminary data.</text>
</comment>
<gene>
    <name evidence="1" type="primary">A07p020620.1_BraROA</name>
    <name evidence="1" type="ORF">IGI04_026927</name>
</gene>
<keyword evidence="2" id="KW-1185">Reference proteome</keyword>
<proteinExistence type="predicted"/>
<reference evidence="1 2" key="1">
    <citation type="submission" date="2021-03" db="EMBL/GenBank/DDBJ databases">
        <authorList>
            <person name="King G.J."/>
            <person name="Bancroft I."/>
            <person name="Baten A."/>
            <person name="Bloomfield J."/>
            <person name="Borpatragohain P."/>
            <person name="He Z."/>
            <person name="Irish N."/>
            <person name="Irwin J."/>
            <person name="Liu K."/>
            <person name="Mauleon R.P."/>
            <person name="Moore J."/>
            <person name="Morris R."/>
            <person name="Ostergaard L."/>
            <person name="Wang B."/>
            <person name="Wells R."/>
        </authorList>
    </citation>
    <scope>NUCLEOTIDE SEQUENCE [LARGE SCALE GENOMIC DNA]</scope>
    <source>
        <strain evidence="1">R-o-18</strain>
        <tissue evidence="1">Leaf</tissue>
    </source>
</reference>
<protein>
    <submittedName>
        <fullName evidence="1">Uncharacterized protein</fullName>
    </submittedName>
</protein>
<accession>A0ABQ7KZY8</accession>
<evidence type="ECO:0000313" key="1">
    <source>
        <dbReference type="EMBL" id="KAG5379085.1"/>
    </source>
</evidence>